<dbReference type="Gene3D" id="1.20.81.30">
    <property type="entry name" value="Type II secretion system (T2SS), domain F"/>
    <property type="match status" value="2"/>
</dbReference>
<feature type="domain" description="Type II secretion system protein GspF" evidence="13">
    <location>
        <begin position="81"/>
        <end position="204"/>
    </location>
</feature>
<keyword evidence="4 11" id="KW-0813">Transport</keyword>
<dbReference type="PRINTS" id="PR00812">
    <property type="entry name" value="BCTERIALGSPF"/>
</dbReference>
<dbReference type="EMBL" id="LRRQ01000054">
    <property type="protein sequence ID" value="OAM90567.1"/>
    <property type="molecule type" value="Genomic_DNA"/>
</dbReference>
<evidence type="ECO:0000256" key="10">
    <source>
        <dbReference type="ARBA" id="ARBA00030750"/>
    </source>
</evidence>
<feature type="transmembrane region" description="Helical" evidence="12">
    <location>
        <begin position="231"/>
        <end position="253"/>
    </location>
</feature>
<evidence type="ECO:0000256" key="4">
    <source>
        <dbReference type="ARBA" id="ARBA00022448"/>
    </source>
</evidence>
<comment type="function">
    <text evidence="1">Component of the type II secretion system inner membrane complex required for the energy-dependent secretion of extracellular factors such as proteases and toxins from the periplasm.</text>
</comment>
<evidence type="ECO:0000256" key="2">
    <source>
        <dbReference type="ARBA" id="ARBA00004429"/>
    </source>
</evidence>
<feature type="domain" description="Type II secretion system protein GspF" evidence="13">
    <location>
        <begin position="288"/>
        <end position="403"/>
    </location>
</feature>
<proteinExistence type="inferred from homology"/>
<evidence type="ECO:0000313" key="15">
    <source>
        <dbReference type="Proteomes" id="UP000078486"/>
    </source>
</evidence>
<accession>A0A178IMN8</accession>
<protein>
    <recommendedName>
        <fullName evidence="10">General secretion pathway protein F</fullName>
    </recommendedName>
</protein>
<name>A0A178IMN8_9BACT</name>
<dbReference type="STRING" id="1184151.AW736_07180"/>
<dbReference type="InterPro" id="IPR018076">
    <property type="entry name" value="T2SS_GspF_dom"/>
</dbReference>
<dbReference type="PANTHER" id="PTHR30012:SF0">
    <property type="entry name" value="TYPE II SECRETION SYSTEM PROTEIN F-RELATED"/>
    <property type="match status" value="1"/>
</dbReference>
<dbReference type="PROSITE" id="PS00874">
    <property type="entry name" value="T2SP_F"/>
    <property type="match status" value="1"/>
</dbReference>
<evidence type="ECO:0000256" key="7">
    <source>
        <dbReference type="ARBA" id="ARBA00022692"/>
    </source>
</evidence>
<evidence type="ECO:0000256" key="9">
    <source>
        <dbReference type="ARBA" id="ARBA00023136"/>
    </source>
</evidence>
<feature type="transmembrane region" description="Helical" evidence="12">
    <location>
        <begin position="386"/>
        <end position="409"/>
    </location>
</feature>
<feature type="transmembrane region" description="Helical" evidence="12">
    <location>
        <begin position="181"/>
        <end position="211"/>
    </location>
</feature>
<evidence type="ECO:0000256" key="5">
    <source>
        <dbReference type="ARBA" id="ARBA00022475"/>
    </source>
</evidence>
<evidence type="ECO:0000256" key="6">
    <source>
        <dbReference type="ARBA" id="ARBA00022519"/>
    </source>
</evidence>
<comment type="caution">
    <text evidence="14">The sequence shown here is derived from an EMBL/GenBank/DDBJ whole genome shotgun (WGS) entry which is preliminary data.</text>
</comment>
<keyword evidence="8 12" id="KW-1133">Transmembrane helix</keyword>
<dbReference type="Proteomes" id="UP000078486">
    <property type="component" value="Unassembled WGS sequence"/>
</dbReference>
<keyword evidence="9 12" id="KW-0472">Membrane</keyword>
<sequence>MARYSYIGLDSHGKSLKGRIEAESEKAAVRSLRGQSIFVLEIREGEAGGREGSFLSRARHVLGLMHPRRFVPVMAGDLIVFYRQLTLMLRAGYTLAQALNAAREMQAKPRLIRTIDRMGAAIRSGTSLSASMAAEKGLFSPLAVSLVAIGERSGNLDAILEHLADHLERHKELKRQLLSALFYPMIVLLAAIGVVTGLVVWVIPRFAVFLAARNATLPRSTQVLLDVAGWLLHWGKVLGPVLGVAVFLLLAAYTTRAGKRILDRIILALPLAGIAIQFSAMAQAGWSLSLLLRSGLPALESLRINGQAMGNLAVRDSFEKAAEGLLVGRALSRSFEQPHFPPMMRHMAAVGEKSGQLDTVMHDMGQYYQRELAAKVKFMSAMIEPVMILMVGSLVGYVYFSIFQAVMSVSKGGM</sequence>
<dbReference type="InterPro" id="IPR001992">
    <property type="entry name" value="T2SS_GspF/T4SS_PilC_CS"/>
</dbReference>
<evidence type="ECO:0000256" key="8">
    <source>
        <dbReference type="ARBA" id="ARBA00022989"/>
    </source>
</evidence>
<dbReference type="InterPro" id="IPR003004">
    <property type="entry name" value="GspF/PilC"/>
</dbReference>
<dbReference type="PANTHER" id="PTHR30012">
    <property type="entry name" value="GENERAL SECRETION PATHWAY PROTEIN"/>
    <property type="match status" value="1"/>
</dbReference>
<evidence type="ECO:0000256" key="1">
    <source>
        <dbReference type="ARBA" id="ARBA00002684"/>
    </source>
</evidence>
<keyword evidence="7 11" id="KW-0812">Transmembrane</keyword>
<evidence type="ECO:0000256" key="11">
    <source>
        <dbReference type="RuleBase" id="RU003923"/>
    </source>
</evidence>
<dbReference type="RefSeq" id="WP_068769497.1">
    <property type="nucleotide sequence ID" value="NZ_CP109796.1"/>
</dbReference>
<reference evidence="14 15" key="1">
    <citation type="submission" date="2016-01" db="EMBL/GenBank/DDBJ databases">
        <title>High potential of lignocellulose degradation of a new Verrucomicrobia species.</title>
        <authorList>
            <person name="Wang Y."/>
            <person name="Shi Y."/>
            <person name="Qiu Z."/>
            <person name="Liu S."/>
            <person name="Yang H."/>
        </authorList>
    </citation>
    <scope>NUCLEOTIDE SEQUENCE [LARGE SCALE GENOMIC DNA]</scope>
    <source>
        <strain evidence="14 15">TSB47</strain>
    </source>
</reference>
<gene>
    <name evidence="14" type="ORF">AW736_07180</name>
</gene>
<dbReference type="GO" id="GO:0009306">
    <property type="term" value="P:protein secretion"/>
    <property type="evidence" value="ECO:0007669"/>
    <property type="project" value="InterPro"/>
</dbReference>
<evidence type="ECO:0000259" key="13">
    <source>
        <dbReference type="Pfam" id="PF00482"/>
    </source>
</evidence>
<keyword evidence="15" id="KW-1185">Reference proteome</keyword>
<dbReference type="AlphaFoldDB" id="A0A178IMN8"/>
<dbReference type="FunFam" id="1.20.81.30:FF:000001">
    <property type="entry name" value="Type II secretion system protein F"/>
    <property type="match status" value="1"/>
</dbReference>
<organism evidence="14 15">
    <name type="scientific">Termitidicoccus mucosus</name>
    <dbReference type="NCBI Taxonomy" id="1184151"/>
    <lineage>
        <taxon>Bacteria</taxon>
        <taxon>Pseudomonadati</taxon>
        <taxon>Verrucomicrobiota</taxon>
        <taxon>Opitutia</taxon>
        <taxon>Opitutales</taxon>
        <taxon>Opitutaceae</taxon>
        <taxon>Termitidicoccus</taxon>
    </lineage>
</organism>
<dbReference type="InterPro" id="IPR042094">
    <property type="entry name" value="T2SS_GspF_sf"/>
</dbReference>
<dbReference type="Pfam" id="PF00482">
    <property type="entry name" value="T2SSF"/>
    <property type="match status" value="2"/>
</dbReference>
<comment type="subcellular location">
    <subcellularLocation>
        <location evidence="2">Cell inner membrane</location>
        <topology evidence="2">Multi-pass membrane protein</topology>
    </subcellularLocation>
    <subcellularLocation>
        <location evidence="11">Cell membrane</location>
        <topology evidence="11">Multi-pass membrane protein</topology>
    </subcellularLocation>
</comment>
<keyword evidence="6" id="KW-0997">Cell inner membrane</keyword>
<evidence type="ECO:0000256" key="3">
    <source>
        <dbReference type="ARBA" id="ARBA00005745"/>
    </source>
</evidence>
<evidence type="ECO:0000313" key="14">
    <source>
        <dbReference type="EMBL" id="OAM90567.1"/>
    </source>
</evidence>
<comment type="similarity">
    <text evidence="3 11">Belongs to the GSP F family.</text>
</comment>
<evidence type="ECO:0000256" key="12">
    <source>
        <dbReference type="SAM" id="Phobius"/>
    </source>
</evidence>
<dbReference type="GO" id="GO:0005886">
    <property type="term" value="C:plasma membrane"/>
    <property type="evidence" value="ECO:0007669"/>
    <property type="project" value="UniProtKB-SubCell"/>
</dbReference>
<feature type="transmembrane region" description="Helical" evidence="12">
    <location>
        <begin position="265"/>
        <end position="286"/>
    </location>
</feature>
<keyword evidence="5" id="KW-1003">Cell membrane</keyword>